<evidence type="ECO:0000313" key="4">
    <source>
        <dbReference type="Proteomes" id="UP000030755"/>
    </source>
</evidence>
<dbReference type="OMA" id="NNANHEK"/>
<evidence type="ECO:0000313" key="3">
    <source>
        <dbReference type="EMBL" id="EPZ35897.1"/>
    </source>
</evidence>
<feature type="coiled-coil region" evidence="1">
    <location>
        <begin position="373"/>
        <end position="610"/>
    </location>
</feature>
<reference evidence="3 4" key="1">
    <citation type="journal article" date="2013" name="Curr. Biol.">
        <title>Shared signatures of parasitism and phylogenomics unite Cryptomycota and microsporidia.</title>
        <authorList>
            <person name="James T.Y."/>
            <person name="Pelin A."/>
            <person name="Bonen L."/>
            <person name="Ahrendt S."/>
            <person name="Sain D."/>
            <person name="Corradi N."/>
            <person name="Stajich J.E."/>
        </authorList>
    </citation>
    <scope>NUCLEOTIDE SEQUENCE [LARGE SCALE GENOMIC DNA]</scope>
    <source>
        <strain evidence="3 4">CSF55</strain>
    </source>
</reference>
<organism evidence="3 4">
    <name type="scientific">Rozella allomycis (strain CSF55)</name>
    <dbReference type="NCBI Taxonomy" id="988480"/>
    <lineage>
        <taxon>Eukaryota</taxon>
        <taxon>Fungi</taxon>
        <taxon>Fungi incertae sedis</taxon>
        <taxon>Cryptomycota</taxon>
        <taxon>Cryptomycota incertae sedis</taxon>
        <taxon>Rozella</taxon>
    </lineage>
</organism>
<dbReference type="PANTHER" id="PTHR35970">
    <property type="entry name" value="SODIUM CHANNEL AND CLATHRIN LINKER 1"/>
    <property type="match status" value="1"/>
</dbReference>
<dbReference type="InterPro" id="IPR038911">
    <property type="entry name" value="SCLT1"/>
</dbReference>
<dbReference type="PANTHER" id="PTHR35970:SF1">
    <property type="entry name" value="SODIUM CHANNEL AND CLATHRIN LINKER 1"/>
    <property type="match status" value="1"/>
</dbReference>
<name>A0A075B3Z6_ROZAC</name>
<evidence type="ECO:0000256" key="1">
    <source>
        <dbReference type="SAM" id="Coils"/>
    </source>
</evidence>
<dbReference type="OrthoDB" id="551053at2759"/>
<protein>
    <submittedName>
        <fullName evidence="3">Uncharacterized protein</fullName>
    </submittedName>
</protein>
<feature type="region of interest" description="Disordered" evidence="2">
    <location>
        <begin position="1"/>
        <end position="20"/>
    </location>
</feature>
<dbReference type="EMBL" id="KE560729">
    <property type="protein sequence ID" value="EPZ35897.1"/>
    <property type="molecule type" value="Genomic_DNA"/>
</dbReference>
<evidence type="ECO:0000256" key="2">
    <source>
        <dbReference type="SAM" id="MobiDB-lite"/>
    </source>
</evidence>
<feature type="coiled-coil region" evidence="1">
    <location>
        <begin position="107"/>
        <end position="141"/>
    </location>
</feature>
<keyword evidence="4" id="KW-1185">Reference proteome</keyword>
<gene>
    <name evidence="3" type="ORF">O9G_003542</name>
</gene>
<dbReference type="STRING" id="988480.A0A075B3Z6"/>
<proteinExistence type="predicted"/>
<dbReference type="GO" id="GO:0005814">
    <property type="term" value="C:centriole"/>
    <property type="evidence" value="ECO:0007669"/>
    <property type="project" value="TreeGrafter"/>
</dbReference>
<sequence length="776" mass="91114">MNHFPSAPGSPNRANIALDNHDLETPKRRLSLNLNDLPRPQTTQPQAQNSDFLKKTVERLSAELAVYQQKIPLTNEEQARISNSMLPDWMNHAHPIQSLLIAYDMKLLKCQDKAQEANNEIQRLKEERNKLIKENEGLFNELQSAVKGNAEQIFMPYKHATEDDNDLIETNALLTEENSKLNSQVERVLKEVDKLKAAVQNKASEVFQINNEYSSLKRQHLELNESYQFLQNHNANLQQEYDNLKNTWKTLEHDFELQKSDYNRVLRDNKSLEIALQEGKNELDMLSRNIYDLENKLREIQQSYQSELWSVMLKGILERKSMELEKLSNDHNQLIKATKSIEQRMVELGNKEIEAFQAVQNSILKVEETLLERDKALALEQQSQQEIKRLNDRFAKHQLKWREKIDQELTQMDAKLSQEKKTLKTNLMNAELRNAELNQELERAKREKRALETEYEKLRSAPMTENTQIKDKMENLHRLLNSTQRERDEAVNQLQSSLVTWNRRENSLEREMDNMKSQLDDIYRRLRNTQKENEDLKLEKVQLQDKFSSLEVAFQNQNDLASTIEQKAKSELESIMKSYKEKNNSLQGKLDRLQIEFDRMNKEYQATMSRQQSLKESKTMSSNYENLLKEAVRRERSVCLELEKVKGEMVAAITLKDHAIQNSTDQKIIITKLQAAVRQQEKQITDLNKEIDKLLQTKNNANHEKRNLLKQMDVLNVEKDRILKELNAATNQIDDLKKYTKNVFTGSESFDYMDQEDDDDLQREIDRINNLIKINS</sequence>
<dbReference type="HOGENOM" id="CLU_360624_0_0_1"/>
<feature type="coiled-coil region" evidence="1">
    <location>
        <begin position="171"/>
        <end position="344"/>
    </location>
</feature>
<dbReference type="Proteomes" id="UP000030755">
    <property type="component" value="Unassembled WGS sequence"/>
</dbReference>
<keyword evidence="1" id="KW-0175">Coiled coil</keyword>
<dbReference type="GO" id="GO:0060271">
    <property type="term" value="P:cilium assembly"/>
    <property type="evidence" value="ECO:0007669"/>
    <property type="project" value="TreeGrafter"/>
</dbReference>
<dbReference type="AlphaFoldDB" id="A0A075B3Z6"/>
<feature type="coiled-coil region" evidence="1">
    <location>
        <begin position="670"/>
        <end position="739"/>
    </location>
</feature>
<feature type="coiled-coil region" evidence="1">
    <location>
        <begin position="50"/>
        <end position="77"/>
    </location>
</feature>
<accession>A0A075B3Z6</accession>